<feature type="transmembrane region" description="Helical" evidence="1">
    <location>
        <begin position="154"/>
        <end position="171"/>
    </location>
</feature>
<evidence type="ECO:0008006" key="4">
    <source>
        <dbReference type="Google" id="ProtNLM"/>
    </source>
</evidence>
<keyword evidence="1" id="KW-1133">Transmembrane helix</keyword>
<evidence type="ECO:0000313" key="3">
    <source>
        <dbReference type="Proteomes" id="UP000315471"/>
    </source>
</evidence>
<sequence>MHFHPPTEVYHPRYEDALATIRDNQAIAQTAHPVETADSGDRCDRPANKRDNEVRFLSHPPNLTIDESGIAAVSPPDKAKETHSLTNDDFFQCPHCGGDVQEYAKACPHCGSSDSDGWADETDSFSDDDDDFDYDQFIQDEFADDSVVTSKLKTWQIAVIVLVLLSFVLLVF</sequence>
<gene>
    <name evidence="2" type="ORF">Q31b_16020</name>
</gene>
<dbReference type="AlphaFoldDB" id="A0A5C6E7W8"/>
<name>A0A5C6E7W8_9BACT</name>
<reference evidence="2 3" key="1">
    <citation type="submission" date="2019-02" db="EMBL/GenBank/DDBJ databases">
        <title>Deep-cultivation of Planctomycetes and their phenomic and genomic characterization uncovers novel biology.</title>
        <authorList>
            <person name="Wiegand S."/>
            <person name="Jogler M."/>
            <person name="Boedeker C."/>
            <person name="Pinto D."/>
            <person name="Vollmers J."/>
            <person name="Rivas-Marin E."/>
            <person name="Kohn T."/>
            <person name="Peeters S.H."/>
            <person name="Heuer A."/>
            <person name="Rast P."/>
            <person name="Oberbeckmann S."/>
            <person name="Bunk B."/>
            <person name="Jeske O."/>
            <person name="Meyerdierks A."/>
            <person name="Storesund J.E."/>
            <person name="Kallscheuer N."/>
            <person name="Luecker S."/>
            <person name="Lage O.M."/>
            <person name="Pohl T."/>
            <person name="Merkel B.J."/>
            <person name="Hornburger P."/>
            <person name="Mueller R.-W."/>
            <person name="Bruemmer F."/>
            <person name="Labrenz M."/>
            <person name="Spormann A.M."/>
            <person name="Op Den Camp H."/>
            <person name="Overmann J."/>
            <person name="Amann R."/>
            <person name="Jetten M.S.M."/>
            <person name="Mascher T."/>
            <person name="Medema M.H."/>
            <person name="Devos D.P."/>
            <person name="Kaster A.-K."/>
            <person name="Ovreas L."/>
            <person name="Rohde M."/>
            <person name="Galperin M.Y."/>
            <person name="Jogler C."/>
        </authorList>
    </citation>
    <scope>NUCLEOTIDE SEQUENCE [LARGE SCALE GENOMIC DNA]</scope>
    <source>
        <strain evidence="2 3">Q31b</strain>
    </source>
</reference>
<keyword evidence="1" id="KW-0812">Transmembrane</keyword>
<comment type="caution">
    <text evidence="2">The sequence shown here is derived from an EMBL/GenBank/DDBJ whole genome shotgun (WGS) entry which is preliminary data.</text>
</comment>
<organism evidence="2 3">
    <name type="scientific">Novipirellula aureliae</name>
    <dbReference type="NCBI Taxonomy" id="2527966"/>
    <lineage>
        <taxon>Bacteria</taxon>
        <taxon>Pseudomonadati</taxon>
        <taxon>Planctomycetota</taxon>
        <taxon>Planctomycetia</taxon>
        <taxon>Pirellulales</taxon>
        <taxon>Pirellulaceae</taxon>
        <taxon>Novipirellula</taxon>
    </lineage>
</organism>
<dbReference type="Proteomes" id="UP000315471">
    <property type="component" value="Unassembled WGS sequence"/>
</dbReference>
<protein>
    <recommendedName>
        <fullName evidence="4">Zinc-ribbon domain-containing protein</fullName>
    </recommendedName>
</protein>
<keyword evidence="1" id="KW-0472">Membrane</keyword>
<keyword evidence="3" id="KW-1185">Reference proteome</keyword>
<evidence type="ECO:0000256" key="1">
    <source>
        <dbReference type="SAM" id="Phobius"/>
    </source>
</evidence>
<proteinExistence type="predicted"/>
<accession>A0A5C6E7W8</accession>
<dbReference type="OrthoDB" id="290101at2"/>
<evidence type="ECO:0000313" key="2">
    <source>
        <dbReference type="EMBL" id="TWU44067.1"/>
    </source>
</evidence>
<dbReference type="RefSeq" id="WP_146599096.1">
    <property type="nucleotide sequence ID" value="NZ_SJPY01000002.1"/>
</dbReference>
<dbReference type="EMBL" id="SJPY01000002">
    <property type="protein sequence ID" value="TWU44067.1"/>
    <property type="molecule type" value="Genomic_DNA"/>
</dbReference>